<dbReference type="AlphaFoldDB" id="A0A9D1TU47"/>
<evidence type="ECO:0000256" key="1">
    <source>
        <dbReference type="SAM" id="Phobius"/>
    </source>
</evidence>
<feature type="transmembrane region" description="Helical" evidence="1">
    <location>
        <begin position="71"/>
        <end position="90"/>
    </location>
</feature>
<reference evidence="2" key="1">
    <citation type="journal article" date="2021" name="PeerJ">
        <title>Extensive microbial diversity within the chicken gut microbiome revealed by metagenomics and culture.</title>
        <authorList>
            <person name="Gilroy R."/>
            <person name="Ravi A."/>
            <person name="Getino M."/>
            <person name="Pursley I."/>
            <person name="Horton D.L."/>
            <person name="Alikhan N.F."/>
            <person name="Baker D."/>
            <person name="Gharbi K."/>
            <person name="Hall N."/>
            <person name="Watson M."/>
            <person name="Adriaenssens E.M."/>
            <person name="Foster-Nyarko E."/>
            <person name="Jarju S."/>
            <person name="Secka A."/>
            <person name="Antonio M."/>
            <person name="Oren A."/>
            <person name="Chaudhuri R.R."/>
            <person name="La Ragione R."/>
            <person name="Hildebrand F."/>
            <person name="Pallen M.J."/>
        </authorList>
    </citation>
    <scope>NUCLEOTIDE SEQUENCE</scope>
    <source>
        <strain evidence="2">CHK160-9182</strain>
    </source>
</reference>
<comment type="caution">
    <text evidence="2">The sequence shown here is derived from an EMBL/GenBank/DDBJ whole genome shotgun (WGS) entry which is preliminary data.</text>
</comment>
<sequence>MTQNIDQQSCALTNQDYVAIDDMPEFNQFVKAKNRFLFSVTFGFLFIYILLPILAFQPILQTPIIGAITGVWLYSAGLFLMTIIVCMLYVRRAAKFDQSAAKVLALYQDRQEENSP</sequence>
<keyword evidence="1" id="KW-0812">Transmembrane</keyword>
<evidence type="ECO:0000313" key="2">
    <source>
        <dbReference type="EMBL" id="HIW06841.1"/>
    </source>
</evidence>
<dbReference type="Pfam" id="PF04341">
    <property type="entry name" value="DUF485"/>
    <property type="match status" value="1"/>
</dbReference>
<proteinExistence type="predicted"/>
<keyword evidence="1" id="KW-1133">Transmembrane helix</keyword>
<dbReference type="Proteomes" id="UP000823934">
    <property type="component" value="Unassembled WGS sequence"/>
</dbReference>
<feature type="transmembrane region" description="Helical" evidence="1">
    <location>
        <begin position="36"/>
        <end position="59"/>
    </location>
</feature>
<dbReference type="InterPro" id="IPR007436">
    <property type="entry name" value="DUF485"/>
</dbReference>
<organism evidence="2 3">
    <name type="scientific">Candidatus Ignatzschineria merdigallinarum</name>
    <dbReference type="NCBI Taxonomy" id="2838621"/>
    <lineage>
        <taxon>Bacteria</taxon>
        <taxon>Pseudomonadati</taxon>
        <taxon>Pseudomonadota</taxon>
        <taxon>Gammaproteobacteria</taxon>
        <taxon>Cardiobacteriales</taxon>
        <taxon>Ignatzschineriaceae</taxon>
        <taxon>Ignatzschineria</taxon>
    </lineage>
</organism>
<dbReference type="PANTHER" id="PTHR38441">
    <property type="entry name" value="INTEGRAL MEMBRANE PROTEIN-RELATED"/>
    <property type="match status" value="1"/>
</dbReference>
<dbReference type="EMBL" id="DXHP01000130">
    <property type="protein sequence ID" value="HIW06841.1"/>
    <property type="molecule type" value="Genomic_DNA"/>
</dbReference>
<keyword evidence="1" id="KW-0472">Membrane</keyword>
<protein>
    <submittedName>
        <fullName evidence="2">DUF485 domain-containing protein</fullName>
    </submittedName>
</protein>
<dbReference type="PANTHER" id="PTHR38441:SF1">
    <property type="entry name" value="MEMBRANE PROTEIN"/>
    <property type="match status" value="1"/>
</dbReference>
<reference evidence="2" key="2">
    <citation type="submission" date="2021-04" db="EMBL/GenBank/DDBJ databases">
        <authorList>
            <person name="Gilroy R."/>
        </authorList>
    </citation>
    <scope>NUCLEOTIDE SEQUENCE</scope>
    <source>
        <strain evidence="2">CHK160-9182</strain>
    </source>
</reference>
<gene>
    <name evidence="2" type="ORF">H9889_05895</name>
</gene>
<accession>A0A9D1TU47</accession>
<evidence type="ECO:0000313" key="3">
    <source>
        <dbReference type="Proteomes" id="UP000823934"/>
    </source>
</evidence>
<name>A0A9D1TU47_9GAMM</name>